<name>A0ABR0UVN2_REHGL</name>
<keyword evidence="2" id="KW-0805">Transcription regulation</keyword>
<dbReference type="PANTHER" id="PTHR31384">
    <property type="entry name" value="AUXIN RESPONSE FACTOR 4-RELATED"/>
    <property type="match status" value="1"/>
</dbReference>
<gene>
    <name evidence="8" type="ORF">DH2020_040058</name>
</gene>
<reference evidence="8 9" key="1">
    <citation type="journal article" date="2021" name="Comput. Struct. Biotechnol. J.">
        <title>De novo genome assembly of the potent medicinal plant Rehmannia glutinosa using nanopore technology.</title>
        <authorList>
            <person name="Ma L."/>
            <person name="Dong C."/>
            <person name="Song C."/>
            <person name="Wang X."/>
            <person name="Zheng X."/>
            <person name="Niu Y."/>
            <person name="Chen S."/>
            <person name="Feng W."/>
        </authorList>
    </citation>
    <scope>NUCLEOTIDE SEQUENCE [LARGE SCALE GENOMIC DNA]</scope>
    <source>
        <strain evidence="8">DH-2019</strain>
    </source>
</reference>
<comment type="caution">
    <text evidence="8">The sequence shown here is derived from an EMBL/GenBank/DDBJ whole genome shotgun (WGS) entry which is preliminary data.</text>
</comment>
<dbReference type="InterPro" id="IPR003340">
    <property type="entry name" value="B3_DNA-bd"/>
</dbReference>
<accession>A0ABR0UVN2</accession>
<protein>
    <recommendedName>
        <fullName evidence="7">TF-B3 domain-containing protein</fullName>
    </recommendedName>
</protein>
<dbReference type="PROSITE" id="PS50863">
    <property type="entry name" value="B3"/>
    <property type="match status" value="1"/>
</dbReference>
<dbReference type="InterPro" id="IPR015300">
    <property type="entry name" value="DNA-bd_pseudobarrel_sf"/>
</dbReference>
<comment type="subcellular location">
    <subcellularLocation>
        <location evidence="1">Nucleus</location>
    </subcellularLocation>
</comment>
<dbReference type="PANTHER" id="PTHR31384:SF39">
    <property type="entry name" value="AUXIN RESPONSE FACTOR"/>
    <property type="match status" value="1"/>
</dbReference>
<evidence type="ECO:0000256" key="2">
    <source>
        <dbReference type="ARBA" id="ARBA00023015"/>
    </source>
</evidence>
<sequence length="509" mass="56996">MEESEKCVDSQFWHVCAGNMVQMPPVNSKVFYFPQGHFEQCSENVDLGNSPRFPHCIPCKVSTIKLLADPETDEVFAKIRLVPVDVNTLDSDNDGTIEANFENQDKPLVVKKTLSRSNASGRGFPVPKHCRDVIFRKSERNSDPADQMIHMKDIHGRVWKFNHPNEKRSRHILTGGWGGFVNNKRPMEGDSIIFMRSENDDLFVGIRREKSSRELVKVEDVTGAVSLADSGKPFEVVYWPRAGTPEFCVRASTVVAAKRIPWSRGMRRLQVEWDAYELPMNQNVKRISPWQVEIMELPQDTLSAFSNNPFLGPFIDLIVRLSNNAPAGMQGVRHDAQYGLSSSNLPNLGNIQSNLLPLSFLSFDPSSQPTAPSNPIISKPGGNENMSRLRDSAHVSKKLKKSDNNKKAPKFMLFGRSIHTEEQTSSMSPSSHTILNTVGNTSDGSGLDLNRNDRPEGSLCEEFQTELGYFCKVFTQSEDEILTVDLSSLGSYKELDFVKTAKSLKILAD</sequence>
<dbReference type="Proteomes" id="UP001318860">
    <property type="component" value="Unassembled WGS sequence"/>
</dbReference>
<feature type="domain" description="TF-B3" evidence="7">
    <location>
        <begin position="109"/>
        <end position="210"/>
    </location>
</feature>
<keyword evidence="9" id="KW-1185">Reference proteome</keyword>
<dbReference type="Pfam" id="PF02362">
    <property type="entry name" value="B3"/>
    <property type="match status" value="1"/>
</dbReference>
<dbReference type="Gene3D" id="2.40.330.10">
    <property type="entry name" value="DNA-binding pseudobarrel domain"/>
    <property type="match status" value="1"/>
</dbReference>
<dbReference type="EMBL" id="JABTTQ020002061">
    <property type="protein sequence ID" value="KAK6126177.1"/>
    <property type="molecule type" value="Genomic_DNA"/>
</dbReference>
<evidence type="ECO:0000256" key="1">
    <source>
        <dbReference type="ARBA" id="ARBA00004123"/>
    </source>
</evidence>
<evidence type="ECO:0000256" key="6">
    <source>
        <dbReference type="SAM" id="MobiDB-lite"/>
    </source>
</evidence>
<dbReference type="SMART" id="SM01019">
    <property type="entry name" value="B3"/>
    <property type="match status" value="1"/>
</dbReference>
<evidence type="ECO:0000313" key="8">
    <source>
        <dbReference type="EMBL" id="KAK6126177.1"/>
    </source>
</evidence>
<evidence type="ECO:0000256" key="4">
    <source>
        <dbReference type="ARBA" id="ARBA00023163"/>
    </source>
</evidence>
<feature type="region of interest" description="Disordered" evidence="6">
    <location>
        <begin position="367"/>
        <end position="387"/>
    </location>
</feature>
<evidence type="ECO:0000256" key="5">
    <source>
        <dbReference type="ARBA" id="ARBA00023242"/>
    </source>
</evidence>
<keyword evidence="5" id="KW-0539">Nucleus</keyword>
<dbReference type="CDD" id="cd10017">
    <property type="entry name" value="B3_DNA"/>
    <property type="match status" value="1"/>
</dbReference>
<evidence type="ECO:0000313" key="9">
    <source>
        <dbReference type="Proteomes" id="UP001318860"/>
    </source>
</evidence>
<organism evidence="8 9">
    <name type="scientific">Rehmannia glutinosa</name>
    <name type="common">Chinese foxglove</name>
    <dbReference type="NCBI Taxonomy" id="99300"/>
    <lineage>
        <taxon>Eukaryota</taxon>
        <taxon>Viridiplantae</taxon>
        <taxon>Streptophyta</taxon>
        <taxon>Embryophyta</taxon>
        <taxon>Tracheophyta</taxon>
        <taxon>Spermatophyta</taxon>
        <taxon>Magnoliopsida</taxon>
        <taxon>eudicotyledons</taxon>
        <taxon>Gunneridae</taxon>
        <taxon>Pentapetalae</taxon>
        <taxon>asterids</taxon>
        <taxon>lamiids</taxon>
        <taxon>Lamiales</taxon>
        <taxon>Orobanchaceae</taxon>
        <taxon>Rehmannieae</taxon>
        <taxon>Rehmannia</taxon>
    </lineage>
</organism>
<dbReference type="SUPFAM" id="SSF101936">
    <property type="entry name" value="DNA-binding pseudobarrel domain"/>
    <property type="match status" value="1"/>
</dbReference>
<evidence type="ECO:0000256" key="3">
    <source>
        <dbReference type="ARBA" id="ARBA00023125"/>
    </source>
</evidence>
<keyword evidence="3" id="KW-0238">DNA-binding</keyword>
<proteinExistence type="predicted"/>
<keyword evidence="4" id="KW-0804">Transcription</keyword>
<evidence type="ECO:0000259" key="7">
    <source>
        <dbReference type="PROSITE" id="PS50863"/>
    </source>
</evidence>
<dbReference type="InterPro" id="IPR044835">
    <property type="entry name" value="ARF_plant"/>
</dbReference>